<evidence type="ECO:0000313" key="4">
    <source>
        <dbReference type="Proteomes" id="UP001271723"/>
    </source>
</evidence>
<proteinExistence type="predicted"/>
<organism evidence="3 4">
    <name type="scientific">Streptomyces griseiscabiei</name>
    <dbReference type="NCBI Taxonomy" id="2993540"/>
    <lineage>
        <taxon>Bacteria</taxon>
        <taxon>Bacillati</taxon>
        <taxon>Actinomycetota</taxon>
        <taxon>Actinomycetes</taxon>
        <taxon>Kitasatosporales</taxon>
        <taxon>Streptomycetaceae</taxon>
        <taxon>Streptomyces</taxon>
    </lineage>
</organism>
<dbReference type="RefSeq" id="WP_143673120.1">
    <property type="nucleotide sequence ID" value="NZ_JAGJBZ010000002.1"/>
</dbReference>
<feature type="transmembrane region" description="Helical" evidence="2">
    <location>
        <begin position="32"/>
        <end position="55"/>
    </location>
</feature>
<dbReference type="Proteomes" id="UP001271723">
    <property type="component" value="Unassembled WGS sequence"/>
</dbReference>
<reference evidence="3 4" key="1">
    <citation type="journal article" date="2023" name="Microb. Genom.">
        <title>Mesoterricola silvestris gen. nov., sp. nov., Mesoterricola sediminis sp. nov., Geothrix oryzae sp. nov., Geothrix edaphica sp. nov., Geothrix rubra sp. nov., and Geothrix limicola sp. nov., six novel members of Acidobacteriota isolated from soils.</title>
        <authorList>
            <person name="Weisberg A.J."/>
            <person name="Pearce E."/>
            <person name="Kramer C.G."/>
            <person name="Chang J.H."/>
            <person name="Clarke C.R."/>
        </authorList>
    </citation>
    <scope>NUCLEOTIDE SEQUENCE [LARGE SCALE GENOMIC DNA]</scope>
    <source>
        <strain evidence="3 4">NRRL_B-2795</strain>
    </source>
</reference>
<keyword evidence="2" id="KW-1133">Transmembrane helix</keyword>
<accession>A0ABU4L676</accession>
<evidence type="ECO:0000256" key="1">
    <source>
        <dbReference type="SAM" id="MobiDB-lite"/>
    </source>
</evidence>
<evidence type="ECO:0000256" key="2">
    <source>
        <dbReference type="SAM" id="Phobius"/>
    </source>
</evidence>
<gene>
    <name evidence="3" type="ORF">PV517_21420</name>
</gene>
<keyword evidence="2" id="KW-0812">Transmembrane</keyword>
<sequence>MSTPPPPQPYPTSQPYLAPPPPPQRSRVRAGVVLGVVGGVMTLLVIAWAAVVVVVGNGGTDGDLPEARYRLTLPKTLLDGEYKMERDFSDSPQDSFEQHAESALGGVDVRAAVAIYSPTNRGGQLNVTGVYGRFKDADDARDTMLKDAAGPDGVSVARAPEDIRPSGSDVTVACQLIAHEDLNMRTIMPMCAWNDGNTGALIGEVDPAISSKDPKDVDLASLAERTLRIRAELRQPIS</sequence>
<dbReference type="EMBL" id="JARAVY010000008">
    <property type="protein sequence ID" value="MDX2911247.1"/>
    <property type="molecule type" value="Genomic_DNA"/>
</dbReference>
<evidence type="ECO:0008006" key="5">
    <source>
        <dbReference type="Google" id="ProtNLM"/>
    </source>
</evidence>
<name>A0ABU4L676_9ACTN</name>
<evidence type="ECO:0000313" key="3">
    <source>
        <dbReference type="EMBL" id="MDX2911247.1"/>
    </source>
</evidence>
<protein>
    <recommendedName>
        <fullName evidence="5">Integral membrane protein</fullName>
    </recommendedName>
</protein>
<keyword evidence="2" id="KW-0472">Membrane</keyword>
<feature type="region of interest" description="Disordered" evidence="1">
    <location>
        <begin position="1"/>
        <end position="24"/>
    </location>
</feature>
<comment type="caution">
    <text evidence="3">The sequence shown here is derived from an EMBL/GenBank/DDBJ whole genome shotgun (WGS) entry which is preliminary data.</text>
</comment>
<keyword evidence="4" id="KW-1185">Reference proteome</keyword>